<dbReference type="Proteomes" id="UP000656077">
    <property type="component" value="Unassembled WGS sequence"/>
</dbReference>
<evidence type="ECO:0000313" key="2">
    <source>
        <dbReference type="Proteomes" id="UP000656077"/>
    </source>
</evidence>
<name>A0A964RQE1_9CLOT</name>
<gene>
    <name evidence="1" type="ORF">GKZ28_19585</name>
</gene>
<protein>
    <submittedName>
        <fullName evidence="1">Nitrogenase</fullName>
    </submittedName>
</protein>
<dbReference type="Pfam" id="PF09582">
    <property type="entry name" value="AnfO_nitrog"/>
    <property type="match status" value="1"/>
</dbReference>
<organism evidence="1 2">
    <name type="scientific">Clostridium chromiireducens</name>
    <dbReference type="NCBI Taxonomy" id="225345"/>
    <lineage>
        <taxon>Bacteria</taxon>
        <taxon>Bacillati</taxon>
        <taxon>Bacillota</taxon>
        <taxon>Clostridia</taxon>
        <taxon>Eubacteriales</taxon>
        <taxon>Clostridiaceae</taxon>
        <taxon>Clostridium</taxon>
    </lineage>
</organism>
<accession>A0A964RQE1</accession>
<evidence type="ECO:0000313" key="1">
    <source>
        <dbReference type="EMBL" id="MVX65884.1"/>
    </source>
</evidence>
<reference evidence="1" key="1">
    <citation type="submission" date="2019-12" db="EMBL/GenBank/DDBJ databases">
        <title>Microbes associate with the intestines of laboratory mice.</title>
        <authorList>
            <person name="Navarre W."/>
            <person name="Wong E."/>
        </authorList>
    </citation>
    <scope>NUCLEOTIDE SEQUENCE</scope>
    <source>
        <strain evidence="1">NM79_F5</strain>
    </source>
</reference>
<dbReference type="AlphaFoldDB" id="A0A964RQE1"/>
<dbReference type="RefSeq" id="WP_160360545.1">
    <property type="nucleotide sequence ID" value="NZ_WSRQ01000040.1"/>
</dbReference>
<dbReference type="InterPro" id="IPR014287">
    <property type="entry name" value="Nase_Fe-Fe_AnfO"/>
</dbReference>
<sequence>MNEIGVFLDEKETISSFDGARYVKIFTKDKYLWKTKKVILINRTSSKKGINEIRQEYKNVLSEMENCKIIVVSKAFGIPYSVFYMEDFSIWELEGNPLDYLDEIIERELEQEELEKKEIEIAKKISEGYYFIDLQELELTNPEISSKKAIMPYLEKEDVKKIEVHCCHVPPWLISKKENGEISLEINEIKKNDYKVIVLKN</sequence>
<dbReference type="EMBL" id="WSRQ01000040">
    <property type="protein sequence ID" value="MVX65884.1"/>
    <property type="molecule type" value="Genomic_DNA"/>
</dbReference>
<comment type="caution">
    <text evidence="1">The sequence shown here is derived from an EMBL/GenBank/DDBJ whole genome shotgun (WGS) entry which is preliminary data.</text>
</comment>
<proteinExistence type="predicted"/>